<feature type="transmembrane region" description="Helical" evidence="7">
    <location>
        <begin position="64"/>
        <end position="85"/>
    </location>
</feature>
<evidence type="ECO:0000313" key="9">
    <source>
        <dbReference type="Proteomes" id="UP000076574"/>
    </source>
</evidence>
<dbReference type="AlphaFoldDB" id="A0A165RTH6"/>
<dbReference type="STRING" id="943830.A4A58_06720"/>
<protein>
    <submittedName>
        <fullName evidence="8">Fusaric acid transporter</fullName>
    </submittedName>
</protein>
<feature type="transmembrane region" description="Helical" evidence="7">
    <location>
        <begin position="427"/>
        <end position="446"/>
    </location>
</feature>
<evidence type="ECO:0000256" key="7">
    <source>
        <dbReference type="SAM" id="Phobius"/>
    </source>
</evidence>
<proteinExistence type="predicted"/>
<feature type="transmembrane region" description="Helical" evidence="7">
    <location>
        <begin position="91"/>
        <end position="109"/>
    </location>
</feature>
<accession>A0A165RTH6</accession>
<evidence type="ECO:0000256" key="5">
    <source>
        <dbReference type="ARBA" id="ARBA00022989"/>
    </source>
</evidence>
<keyword evidence="6 7" id="KW-0472">Membrane</keyword>
<comment type="caution">
    <text evidence="8">The sequence shown here is derived from an EMBL/GenBank/DDBJ whole genome shotgun (WGS) entry which is preliminary data.</text>
</comment>
<dbReference type="GO" id="GO:0022857">
    <property type="term" value="F:transmembrane transporter activity"/>
    <property type="evidence" value="ECO:0007669"/>
    <property type="project" value="InterPro"/>
</dbReference>
<feature type="transmembrane region" description="Helical" evidence="7">
    <location>
        <begin position="116"/>
        <end position="134"/>
    </location>
</feature>
<gene>
    <name evidence="8" type="ORF">A4A58_06720</name>
</gene>
<keyword evidence="9" id="KW-1185">Reference proteome</keyword>
<dbReference type="Proteomes" id="UP000076574">
    <property type="component" value="Unassembled WGS sequence"/>
</dbReference>
<evidence type="ECO:0000256" key="2">
    <source>
        <dbReference type="ARBA" id="ARBA00022448"/>
    </source>
</evidence>
<evidence type="ECO:0000256" key="4">
    <source>
        <dbReference type="ARBA" id="ARBA00022692"/>
    </source>
</evidence>
<dbReference type="PANTHER" id="PTHR30509:SF9">
    <property type="entry name" value="MULTIDRUG RESISTANCE PROTEIN MDTO"/>
    <property type="match status" value="1"/>
</dbReference>
<keyword evidence="5 7" id="KW-1133">Transmembrane helix</keyword>
<evidence type="ECO:0000313" key="8">
    <source>
        <dbReference type="EMBL" id="KZD23090.1"/>
    </source>
</evidence>
<evidence type="ECO:0000256" key="6">
    <source>
        <dbReference type="ARBA" id="ARBA00023136"/>
    </source>
</evidence>
<dbReference type="PANTHER" id="PTHR30509">
    <property type="entry name" value="P-HYDROXYBENZOIC ACID EFFLUX PUMP SUBUNIT-RELATED"/>
    <property type="match status" value="1"/>
</dbReference>
<dbReference type="RefSeq" id="WP_068733129.1">
    <property type="nucleotide sequence ID" value="NZ_LVYV01000012.1"/>
</dbReference>
<reference evidence="8 9" key="1">
    <citation type="submission" date="2016-03" db="EMBL/GenBank/DDBJ databases">
        <title>Microsymbionts genomes from the relict species Vavilovia formosa (Stev.) Fed.</title>
        <authorList>
            <person name="Kopat V."/>
            <person name="Chirak E."/>
            <person name="Kimeklis A."/>
            <person name="Andronov E."/>
        </authorList>
    </citation>
    <scope>NUCLEOTIDE SEQUENCE [LARGE SCALE GENOMIC DNA]</scope>
    <source>
        <strain evidence="8 9">Vaf07</strain>
    </source>
</reference>
<organism evidence="8 9">
    <name type="scientific">Tardiphaga robiniae</name>
    <dbReference type="NCBI Taxonomy" id="943830"/>
    <lineage>
        <taxon>Bacteria</taxon>
        <taxon>Pseudomonadati</taxon>
        <taxon>Pseudomonadota</taxon>
        <taxon>Alphaproteobacteria</taxon>
        <taxon>Hyphomicrobiales</taxon>
        <taxon>Nitrobacteraceae</taxon>
        <taxon>Tardiphaga</taxon>
    </lineage>
</organism>
<keyword evidence="3" id="KW-1003">Cell membrane</keyword>
<evidence type="ECO:0000256" key="1">
    <source>
        <dbReference type="ARBA" id="ARBA00004651"/>
    </source>
</evidence>
<dbReference type="Pfam" id="PF04632">
    <property type="entry name" value="FUSC"/>
    <property type="match status" value="1"/>
</dbReference>
<name>A0A165RTH6_9BRAD</name>
<evidence type="ECO:0000256" key="3">
    <source>
        <dbReference type="ARBA" id="ARBA00022475"/>
    </source>
</evidence>
<dbReference type="OrthoDB" id="9807111at2"/>
<keyword evidence="2" id="KW-0813">Transport</keyword>
<feature type="transmembrane region" description="Helical" evidence="7">
    <location>
        <begin position="452"/>
        <end position="468"/>
    </location>
</feature>
<feature type="transmembrane region" description="Helical" evidence="7">
    <location>
        <begin position="150"/>
        <end position="166"/>
    </location>
</feature>
<dbReference type="EMBL" id="LVYV01000012">
    <property type="protein sequence ID" value="KZD23090.1"/>
    <property type="molecule type" value="Genomic_DNA"/>
</dbReference>
<feature type="transmembrane region" description="Helical" evidence="7">
    <location>
        <begin position="371"/>
        <end position="391"/>
    </location>
</feature>
<dbReference type="InterPro" id="IPR006726">
    <property type="entry name" value="PHBA_efflux_AaeB/fusaric-R"/>
</dbReference>
<sequence>MTSTAAQPPFLVRHADIIFSVKTFIAGMMALLIGFAMDLPRPYWALATVYIASQPLAGATRSKALFRVIGTLVGASASVVLVPNLVNSPELLSLAIALWVGLCLYVSLLDRTPRGYLFMLAGYTCALISFPSVNEPAAIFDTAVARSEEIIVGILCATLVSTILLPRSVGPAVAARVDTWLAGARRLTQDVLAGRSADPATRDLRLRLAADAVDIDTLADHLAYDRLGGRETSRWMRALRTRMLTFLPLLSSMGDRIDALGGDARAHHPQLMALVDDVSAWIADNGIAREPADRLRSMIAVQQPTLSASSSWNEIMIASLLLRMRELVDISADCRVLNQAIAEGGRPPGAKLAFQAEAGVAPVRHVDHGMALWSAAGVFVTILVCCAFWIATGWTDGATAPTMAAVGCSFFASMDDPAVGLRGFAKWTLAAMVIIALYLFAILPAITDIEVLVAALAPPFLLFGYLIARPATFFVGMLLAANTATLMALQTTYNADFASFANSSVAFFVGTELSVISIQLIRSVGSEWSVKRLMHRGWVAIAQAAEQRGNRDRAAFAGLMLNRIGLLAPRLTALKDSELRMVDNLRELRVGLNIVDLRRARHHLSSPTLHAMDTMLDELAVSFRNYKGGAMSEPLLAKVDHALSEAMGERGAGRADALIGLVGIRRGLFPTAPAYLPESGLHAGSVAA</sequence>
<feature type="transmembrane region" description="Helical" evidence="7">
    <location>
        <begin position="17"/>
        <end position="37"/>
    </location>
</feature>
<keyword evidence="4 7" id="KW-0812">Transmembrane</keyword>
<comment type="subcellular location">
    <subcellularLocation>
        <location evidence="1">Cell membrane</location>
        <topology evidence="1">Multi-pass membrane protein</topology>
    </subcellularLocation>
</comment>
<dbReference type="GO" id="GO:0005886">
    <property type="term" value="C:plasma membrane"/>
    <property type="evidence" value="ECO:0007669"/>
    <property type="project" value="UniProtKB-SubCell"/>
</dbReference>